<evidence type="ECO:0000256" key="7">
    <source>
        <dbReference type="ARBA" id="ARBA00022618"/>
    </source>
</evidence>
<name>A0ABT7DT20_9NEIS</name>
<dbReference type="Pfam" id="PF02687">
    <property type="entry name" value="FtsX"/>
    <property type="match status" value="1"/>
</dbReference>
<dbReference type="PANTHER" id="PTHR47755">
    <property type="entry name" value="CELL DIVISION PROTEIN FTSX"/>
    <property type="match status" value="1"/>
</dbReference>
<evidence type="ECO:0000313" key="17">
    <source>
        <dbReference type="Proteomes" id="UP001172778"/>
    </source>
</evidence>
<feature type="transmembrane region" description="Helical" evidence="13">
    <location>
        <begin position="266"/>
        <end position="286"/>
    </location>
</feature>
<evidence type="ECO:0000256" key="4">
    <source>
        <dbReference type="ARBA" id="ARBA00021907"/>
    </source>
</evidence>
<evidence type="ECO:0000256" key="6">
    <source>
        <dbReference type="ARBA" id="ARBA00022519"/>
    </source>
</evidence>
<evidence type="ECO:0000256" key="9">
    <source>
        <dbReference type="ARBA" id="ARBA00022989"/>
    </source>
</evidence>
<evidence type="ECO:0000313" key="16">
    <source>
        <dbReference type="EMBL" id="MDK2123227.1"/>
    </source>
</evidence>
<evidence type="ECO:0000256" key="10">
    <source>
        <dbReference type="ARBA" id="ARBA00023136"/>
    </source>
</evidence>
<evidence type="ECO:0000256" key="8">
    <source>
        <dbReference type="ARBA" id="ARBA00022692"/>
    </source>
</evidence>
<organism evidence="16 17">
    <name type="scientific">Parachitinimonas caeni</name>
    <dbReference type="NCBI Taxonomy" id="3031301"/>
    <lineage>
        <taxon>Bacteria</taxon>
        <taxon>Pseudomonadati</taxon>
        <taxon>Pseudomonadota</taxon>
        <taxon>Betaproteobacteria</taxon>
        <taxon>Neisseriales</taxon>
        <taxon>Chitinibacteraceae</taxon>
        <taxon>Parachitinimonas</taxon>
    </lineage>
</organism>
<dbReference type="InterPro" id="IPR003838">
    <property type="entry name" value="ABC3_permease_C"/>
</dbReference>
<comment type="similarity">
    <text evidence="2 12">Belongs to the ABC-4 integral membrane protein family. FtsX subfamily.</text>
</comment>
<evidence type="ECO:0000256" key="3">
    <source>
        <dbReference type="ARBA" id="ARBA00011160"/>
    </source>
</evidence>
<comment type="function">
    <text evidence="12">Part of the ABC transporter FtsEX involved in cellular division.</text>
</comment>
<feature type="domain" description="FtsX extracellular" evidence="15">
    <location>
        <begin position="58"/>
        <end position="148"/>
    </location>
</feature>
<evidence type="ECO:0000256" key="12">
    <source>
        <dbReference type="PIRNR" id="PIRNR003097"/>
    </source>
</evidence>
<evidence type="ECO:0000256" key="1">
    <source>
        <dbReference type="ARBA" id="ARBA00004429"/>
    </source>
</evidence>
<comment type="caution">
    <text evidence="16">The sequence shown here is derived from an EMBL/GenBank/DDBJ whole genome shotgun (WGS) entry which is preliminary data.</text>
</comment>
<dbReference type="RefSeq" id="WP_284099517.1">
    <property type="nucleotide sequence ID" value="NZ_JARRAF010000003.1"/>
</dbReference>
<dbReference type="PANTHER" id="PTHR47755:SF1">
    <property type="entry name" value="CELL DIVISION PROTEIN FTSX"/>
    <property type="match status" value="1"/>
</dbReference>
<keyword evidence="5 12" id="KW-1003">Cell membrane</keyword>
<dbReference type="InterPro" id="IPR040690">
    <property type="entry name" value="FtsX_ECD"/>
</dbReference>
<keyword evidence="9 13" id="KW-1133">Transmembrane helix</keyword>
<comment type="subcellular location">
    <subcellularLocation>
        <location evidence="1">Cell inner membrane</location>
        <topology evidence="1">Multi-pass membrane protein</topology>
    </subcellularLocation>
</comment>
<dbReference type="PIRSF" id="PIRSF003097">
    <property type="entry name" value="FtsX"/>
    <property type="match status" value="1"/>
</dbReference>
<reference evidence="16" key="1">
    <citation type="submission" date="2023-03" db="EMBL/GenBank/DDBJ databases">
        <title>Chitinimonas shenzhenensis gen. nov., sp. nov., a novel member of family Burkholderiaceae isolated from activated sludge collected in Shen Zhen, China.</title>
        <authorList>
            <person name="Wang X."/>
        </authorList>
    </citation>
    <scope>NUCLEOTIDE SEQUENCE</scope>
    <source>
        <strain evidence="16">DQS-5</strain>
    </source>
</reference>
<evidence type="ECO:0000256" key="13">
    <source>
        <dbReference type="SAM" id="Phobius"/>
    </source>
</evidence>
<gene>
    <name evidence="16" type="primary">ftsX</name>
    <name evidence="16" type="ORF">PZA18_04085</name>
</gene>
<evidence type="ECO:0000259" key="15">
    <source>
        <dbReference type="Pfam" id="PF18075"/>
    </source>
</evidence>
<dbReference type="Gene3D" id="3.30.70.3040">
    <property type="match status" value="1"/>
</dbReference>
<sequence length="296" mass="31984">MIAHRTALLATLKLLLAAPLASFFNVSVIGVAVALPLTLHVLVTNMHAVVGRIPTTTEATIFLKPSATPSETMRLEKQLKSHPEIAKVQVVDRAIALKEISQRSGIGELVGNLGENPLPDSILIELKQAGALELVLATIRKDPAVDEVEADSAWARRFSSIVDLGERTTRLLAGLLLLTLALVTANTVRLQILTRRDEIEVSKLIGATDHFIRRPFLYFSALQGGMGALLGWGIVLWVVAELNPPLEQFAQLYGETYRLSTPSLEAVATVFAGALVASLLGALFAVRRHLRQLDAA</sequence>
<comment type="subunit">
    <text evidence="3">Forms a membrane-associated complex with FtsE.</text>
</comment>
<keyword evidence="6 12" id="KW-0997">Cell inner membrane</keyword>
<evidence type="ECO:0000256" key="2">
    <source>
        <dbReference type="ARBA" id="ARBA00007379"/>
    </source>
</evidence>
<protein>
    <recommendedName>
        <fullName evidence="4 12">Cell division protein FtsX</fullName>
    </recommendedName>
</protein>
<feature type="transmembrane region" description="Helical" evidence="13">
    <location>
        <begin position="171"/>
        <end position="194"/>
    </location>
</feature>
<keyword evidence="10 12" id="KW-0472">Membrane</keyword>
<keyword evidence="17" id="KW-1185">Reference proteome</keyword>
<accession>A0ABT7DT20</accession>
<evidence type="ECO:0000256" key="5">
    <source>
        <dbReference type="ARBA" id="ARBA00022475"/>
    </source>
</evidence>
<proteinExistence type="inferred from homology"/>
<dbReference type="Pfam" id="PF18075">
    <property type="entry name" value="FtsX_ECD"/>
    <property type="match status" value="1"/>
</dbReference>
<feature type="transmembrane region" description="Helical" evidence="13">
    <location>
        <begin position="215"/>
        <end position="240"/>
    </location>
</feature>
<evidence type="ECO:0000256" key="11">
    <source>
        <dbReference type="ARBA" id="ARBA00023306"/>
    </source>
</evidence>
<keyword evidence="11 12" id="KW-0131">Cell cycle</keyword>
<keyword evidence="7 12" id="KW-0132">Cell division</keyword>
<dbReference type="EMBL" id="JARRAF010000003">
    <property type="protein sequence ID" value="MDK2123227.1"/>
    <property type="molecule type" value="Genomic_DNA"/>
</dbReference>
<dbReference type="NCBIfam" id="TIGR00439">
    <property type="entry name" value="FtsX_Gneg"/>
    <property type="match status" value="1"/>
</dbReference>
<dbReference type="InterPro" id="IPR004513">
    <property type="entry name" value="FtsX"/>
</dbReference>
<keyword evidence="8 13" id="KW-0812">Transmembrane</keyword>
<dbReference type="InterPro" id="IPR047590">
    <property type="entry name" value="FtsX_proteobact-type"/>
</dbReference>
<evidence type="ECO:0000259" key="14">
    <source>
        <dbReference type="Pfam" id="PF02687"/>
    </source>
</evidence>
<feature type="domain" description="ABC3 transporter permease C-terminal" evidence="14">
    <location>
        <begin position="171"/>
        <end position="290"/>
    </location>
</feature>
<dbReference type="Proteomes" id="UP001172778">
    <property type="component" value="Unassembled WGS sequence"/>
</dbReference>